<evidence type="ECO:0000256" key="4">
    <source>
        <dbReference type="ARBA" id="ARBA00023163"/>
    </source>
</evidence>
<dbReference type="AlphaFoldDB" id="A0A7Y2LXJ9"/>
<dbReference type="InterPro" id="IPR000792">
    <property type="entry name" value="Tscrpt_reg_LuxR_C"/>
</dbReference>
<dbReference type="PANTHER" id="PTHR43214">
    <property type="entry name" value="TWO-COMPONENT RESPONSE REGULATOR"/>
    <property type="match status" value="1"/>
</dbReference>
<keyword evidence="9" id="KW-1185">Reference proteome</keyword>
<dbReference type="SMART" id="SM00421">
    <property type="entry name" value="HTH_LUXR"/>
    <property type="match status" value="1"/>
</dbReference>
<dbReference type="SUPFAM" id="SSF52172">
    <property type="entry name" value="CheY-like"/>
    <property type="match status" value="1"/>
</dbReference>
<dbReference type="Proteomes" id="UP000543598">
    <property type="component" value="Unassembled WGS sequence"/>
</dbReference>
<dbReference type="InterPro" id="IPR011006">
    <property type="entry name" value="CheY-like_superfamily"/>
</dbReference>
<keyword evidence="3" id="KW-0238">DNA-binding</keyword>
<dbReference type="InterPro" id="IPR001789">
    <property type="entry name" value="Sig_transdc_resp-reg_receiver"/>
</dbReference>
<feature type="domain" description="HTH luxR-type" evidence="6">
    <location>
        <begin position="144"/>
        <end position="215"/>
    </location>
</feature>
<dbReference type="CDD" id="cd17535">
    <property type="entry name" value="REC_NarL-like"/>
    <property type="match status" value="1"/>
</dbReference>
<organism evidence="8 9">
    <name type="scientific">Microbacterium ulmi</name>
    <dbReference type="NCBI Taxonomy" id="179095"/>
    <lineage>
        <taxon>Bacteria</taxon>
        <taxon>Bacillati</taxon>
        <taxon>Actinomycetota</taxon>
        <taxon>Actinomycetes</taxon>
        <taxon>Micrococcales</taxon>
        <taxon>Microbacteriaceae</taxon>
        <taxon>Microbacterium</taxon>
    </lineage>
</organism>
<name>A0A7Y2LXJ9_9MICO</name>
<feature type="domain" description="Response regulatory" evidence="7">
    <location>
        <begin position="2"/>
        <end position="122"/>
    </location>
</feature>
<dbReference type="RefSeq" id="WP_167041354.1">
    <property type="nucleotide sequence ID" value="NZ_BAAANA010000003.1"/>
</dbReference>
<dbReference type="Pfam" id="PF00072">
    <property type="entry name" value="Response_reg"/>
    <property type="match status" value="1"/>
</dbReference>
<evidence type="ECO:0000259" key="7">
    <source>
        <dbReference type="PROSITE" id="PS50110"/>
    </source>
</evidence>
<dbReference type="PANTHER" id="PTHR43214:SF24">
    <property type="entry name" value="TRANSCRIPTIONAL REGULATORY PROTEIN NARL-RELATED"/>
    <property type="match status" value="1"/>
</dbReference>
<evidence type="ECO:0000313" key="8">
    <source>
        <dbReference type="EMBL" id="NNH02600.1"/>
    </source>
</evidence>
<dbReference type="EMBL" id="JABEMB010000001">
    <property type="protein sequence ID" value="NNH02600.1"/>
    <property type="molecule type" value="Genomic_DNA"/>
</dbReference>
<dbReference type="PROSITE" id="PS50110">
    <property type="entry name" value="RESPONSE_REGULATORY"/>
    <property type="match status" value="1"/>
</dbReference>
<dbReference type="InterPro" id="IPR039420">
    <property type="entry name" value="WalR-like"/>
</dbReference>
<evidence type="ECO:0000256" key="3">
    <source>
        <dbReference type="ARBA" id="ARBA00023125"/>
    </source>
</evidence>
<dbReference type="PROSITE" id="PS50043">
    <property type="entry name" value="HTH_LUXR_2"/>
    <property type="match status" value="1"/>
</dbReference>
<gene>
    <name evidence="8" type="ORF">HLA99_01795</name>
</gene>
<dbReference type="GO" id="GO:0003677">
    <property type="term" value="F:DNA binding"/>
    <property type="evidence" value="ECO:0007669"/>
    <property type="project" value="UniProtKB-KW"/>
</dbReference>
<dbReference type="CDD" id="cd06170">
    <property type="entry name" value="LuxR_C_like"/>
    <property type="match status" value="1"/>
</dbReference>
<evidence type="ECO:0000256" key="5">
    <source>
        <dbReference type="PROSITE-ProRule" id="PRU00169"/>
    </source>
</evidence>
<dbReference type="PRINTS" id="PR00038">
    <property type="entry name" value="HTHLUXR"/>
</dbReference>
<keyword evidence="2" id="KW-0805">Transcription regulation</keyword>
<dbReference type="GO" id="GO:0000160">
    <property type="term" value="P:phosphorelay signal transduction system"/>
    <property type="evidence" value="ECO:0007669"/>
    <property type="project" value="InterPro"/>
</dbReference>
<evidence type="ECO:0000256" key="1">
    <source>
        <dbReference type="ARBA" id="ARBA00022553"/>
    </source>
</evidence>
<dbReference type="InterPro" id="IPR016032">
    <property type="entry name" value="Sig_transdc_resp-reg_C-effctor"/>
</dbReference>
<keyword evidence="4" id="KW-0804">Transcription</keyword>
<accession>A0A7Y2LXJ9</accession>
<reference evidence="8 9" key="1">
    <citation type="submission" date="2020-05" db="EMBL/GenBank/DDBJ databases">
        <title>MicrobeNet Type strains.</title>
        <authorList>
            <person name="Nicholson A.C."/>
        </authorList>
    </citation>
    <scope>NUCLEOTIDE SEQUENCE [LARGE SCALE GENOMIC DNA]</scope>
    <source>
        <strain evidence="8 9">JCM 14282</strain>
    </source>
</reference>
<dbReference type="SUPFAM" id="SSF46894">
    <property type="entry name" value="C-terminal effector domain of the bipartite response regulators"/>
    <property type="match status" value="1"/>
</dbReference>
<dbReference type="GO" id="GO:0006355">
    <property type="term" value="P:regulation of DNA-templated transcription"/>
    <property type="evidence" value="ECO:0007669"/>
    <property type="project" value="InterPro"/>
</dbReference>
<protein>
    <submittedName>
        <fullName evidence="8">Response regulator transcription factor</fullName>
    </submittedName>
</protein>
<dbReference type="SMART" id="SM00448">
    <property type="entry name" value="REC"/>
    <property type="match status" value="1"/>
</dbReference>
<dbReference type="Pfam" id="PF00196">
    <property type="entry name" value="GerE"/>
    <property type="match status" value="1"/>
</dbReference>
<evidence type="ECO:0000313" key="9">
    <source>
        <dbReference type="Proteomes" id="UP000543598"/>
    </source>
</evidence>
<comment type="caution">
    <text evidence="8">The sequence shown here is derived from an EMBL/GenBank/DDBJ whole genome shotgun (WGS) entry which is preliminary data.</text>
</comment>
<dbReference type="Gene3D" id="3.40.50.2300">
    <property type="match status" value="1"/>
</dbReference>
<evidence type="ECO:0000256" key="2">
    <source>
        <dbReference type="ARBA" id="ARBA00023015"/>
    </source>
</evidence>
<evidence type="ECO:0000259" key="6">
    <source>
        <dbReference type="PROSITE" id="PS50043"/>
    </source>
</evidence>
<sequence length="218" mass="23656">MRVVLADDAVLFRTGLARLLTEAHVDVVAQADDLPSLEAAVAGHDPDVVILDVRMPPTYTTEGLQAALSIRRARPRQPLLVLSQHIEPQYTVDLLREGASGLGYLLKDRVADDAELVEALERLAGGASVIDPAVVAAMLSATTARDPLSVLTDREREVLALMAEGRSNAAIRVRLFLTDKTVESHVRSIFHKLGLPPAADDHRRVLAVLTYLRRPPGT</sequence>
<dbReference type="InterPro" id="IPR058245">
    <property type="entry name" value="NreC/VraR/RcsB-like_REC"/>
</dbReference>
<keyword evidence="1 5" id="KW-0597">Phosphoprotein</keyword>
<proteinExistence type="predicted"/>
<feature type="modified residue" description="4-aspartylphosphate" evidence="5">
    <location>
        <position position="52"/>
    </location>
</feature>